<dbReference type="SUPFAM" id="SSF55785">
    <property type="entry name" value="PYP-like sensor domain (PAS domain)"/>
    <property type="match status" value="1"/>
</dbReference>
<dbReference type="PANTHER" id="PTHR44757">
    <property type="entry name" value="DIGUANYLATE CYCLASE DGCP"/>
    <property type="match status" value="1"/>
</dbReference>
<dbReference type="NCBIfam" id="TIGR00229">
    <property type="entry name" value="sensory_box"/>
    <property type="match status" value="1"/>
</dbReference>
<accession>A0A4V3CRD8</accession>
<feature type="domain" description="GGDEF" evidence="1">
    <location>
        <begin position="397"/>
        <end position="521"/>
    </location>
</feature>
<dbReference type="InterPro" id="IPR052155">
    <property type="entry name" value="Biofilm_reg_signaling"/>
</dbReference>
<keyword evidence="3" id="KW-1185">Reference proteome</keyword>
<dbReference type="AlphaFoldDB" id="A0A4V3CRD8"/>
<dbReference type="InterPro" id="IPR029787">
    <property type="entry name" value="Nucleotide_cyclase"/>
</dbReference>
<protein>
    <submittedName>
        <fullName evidence="2">PAS domain S-box-containing protein/diguanylate cyclase (GGDEF)-like protein</fullName>
    </submittedName>
</protein>
<dbReference type="PANTHER" id="PTHR44757:SF2">
    <property type="entry name" value="BIOFILM ARCHITECTURE MAINTENANCE PROTEIN MBAA"/>
    <property type="match status" value="1"/>
</dbReference>
<evidence type="ECO:0000313" key="2">
    <source>
        <dbReference type="EMBL" id="TDP56462.1"/>
    </source>
</evidence>
<sequence>MTVCELVLDIYVLMKDGNLDQTLREVAIPEDVVCRFHDSAPCTDAPVHSNCIIISDDTHELKALCNITEKNVSVILLGTEGDVLACAGEFPPCLRDIWPTEASANEYKWRFSRLLCNCLAEHEAWLKDALLKYTINSMPEMVWYKNLEGNHQIVNDQFCKIVHKDKDDVQGKGHCYIWDVPPEDYERCEFVCKESDNAVMDKKETCIFEEAVKTKDGMRQFRTYKSPLFDKYGGVMGTVGIGHDVTDFSNTDIELGILIDNMPFQMVICDINWKVVRINDQFKLTFNEEADFMSKDFRQWKNSTFAVIKNLENTDDGHGNYQELTFDGDGNLRIFKLAEKEIVDSFGYVSGYYCMFSDITVDKLYEKEMTRDANTDPLTGLYNRRYLYDYLHDHESEPMSIYYMDLDFFRKINDTYGHACGDYILEATADTIGEIFPKGMAARMGGDEFVIVTLGKHSKDDIDKSTKAMMEAMGNVQYGDCQKVTISIGVASSSGGGTDMQNLINESDSEMYKIKSHKHVL</sequence>
<reference evidence="2 3" key="1">
    <citation type="submission" date="2019-03" db="EMBL/GenBank/DDBJ databases">
        <title>Genomic Encyclopedia of Type Strains, Phase IV (KMG-IV): sequencing the most valuable type-strain genomes for metagenomic binning, comparative biology and taxonomic classification.</title>
        <authorList>
            <person name="Goeker M."/>
        </authorList>
    </citation>
    <scope>NUCLEOTIDE SEQUENCE [LARGE SCALE GENOMIC DNA]</scope>
    <source>
        <strain evidence="2 3">DSM 28287</strain>
    </source>
</reference>
<dbReference type="OrthoDB" id="9783388at2"/>
<dbReference type="InterPro" id="IPR043128">
    <property type="entry name" value="Rev_trsase/Diguanyl_cyclase"/>
</dbReference>
<dbReference type="NCBIfam" id="TIGR00254">
    <property type="entry name" value="GGDEF"/>
    <property type="match status" value="1"/>
</dbReference>
<gene>
    <name evidence="2" type="ORF">EV211_11436</name>
</gene>
<dbReference type="InterPro" id="IPR013656">
    <property type="entry name" value="PAS_4"/>
</dbReference>
<dbReference type="InterPro" id="IPR035965">
    <property type="entry name" value="PAS-like_dom_sf"/>
</dbReference>
<comment type="caution">
    <text evidence="2">The sequence shown here is derived from an EMBL/GenBank/DDBJ whole genome shotgun (WGS) entry which is preliminary data.</text>
</comment>
<dbReference type="PROSITE" id="PS50887">
    <property type="entry name" value="GGDEF"/>
    <property type="match status" value="1"/>
</dbReference>
<dbReference type="SUPFAM" id="SSF55073">
    <property type="entry name" value="Nucleotide cyclase"/>
    <property type="match status" value="1"/>
</dbReference>
<name>A0A4V3CRD8_9FIRM</name>
<dbReference type="Pfam" id="PF08448">
    <property type="entry name" value="PAS_4"/>
    <property type="match status" value="1"/>
</dbReference>
<dbReference type="Proteomes" id="UP000295500">
    <property type="component" value="Unassembled WGS sequence"/>
</dbReference>
<evidence type="ECO:0000259" key="1">
    <source>
        <dbReference type="PROSITE" id="PS50887"/>
    </source>
</evidence>
<evidence type="ECO:0000313" key="3">
    <source>
        <dbReference type="Proteomes" id="UP000295500"/>
    </source>
</evidence>
<dbReference type="InterPro" id="IPR000014">
    <property type="entry name" value="PAS"/>
</dbReference>
<dbReference type="Gene3D" id="3.30.450.20">
    <property type="entry name" value="PAS domain"/>
    <property type="match status" value="2"/>
</dbReference>
<dbReference type="Gene3D" id="3.30.70.270">
    <property type="match status" value="1"/>
</dbReference>
<organism evidence="2 3">
    <name type="scientific">Aminicella lysinilytica</name>
    <dbReference type="NCBI Taxonomy" id="433323"/>
    <lineage>
        <taxon>Bacteria</taxon>
        <taxon>Bacillati</taxon>
        <taxon>Bacillota</taxon>
        <taxon>Clostridia</taxon>
        <taxon>Peptostreptococcales</taxon>
        <taxon>Anaerovoracaceae</taxon>
        <taxon>Aminicella</taxon>
    </lineage>
</organism>
<proteinExistence type="predicted"/>
<dbReference type="SMART" id="SM00267">
    <property type="entry name" value="GGDEF"/>
    <property type="match status" value="1"/>
</dbReference>
<dbReference type="InterPro" id="IPR000160">
    <property type="entry name" value="GGDEF_dom"/>
</dbReference>
<dbReference type="CDD" id="cd01949">
    <property type="entry name" value="GGDEF"/>
    <property type="match status" value="1"/>
</dbReference>
<dbReference type="Pfam" id="PF00990">
    <property type="entry name" value="GGDEF"/>
    <property type="match status" value="1"/>
</dbReference>
<dbReference type="RefSeq" id="WP_133528331.1">
    <property type="nucleotide sequence ID" value="NZ_SNXO01000014.1"/>
</dbReference>
<dbReference type="EMBL" id="SNXO01000014">
    <property type="protein sequence ID" value="TDP56462.1"/>
    <property type="molecule type" value="Genomic_DNA"/>
</dbReference>